<dbReference type="AlphaFoldDB" id="A0A2P8ENA5"/>
<sequence length="124" mass="14620">MSARPILFFDGQCPLCRKEIKHYQRIDHARRIDWQDLFDPHTDVSQHGITHEAAMKVIHAVSQDGQVLKGVAAFMLIWRELPGYRHLARIISILHVETLLDRFYHAFARRRYRSRCRSGHCSLE</sequence>
<dbReference type="Proteomes" id="UP000242133">
    <property type="component" value="Unassembled WGS sequence"/>
</dbReference>
<name>A0A2P8ENA5_9GAMM</name>
<dbReference type="Pfam" id="PF04134">
    <property type="entry name" value="DCC1-like"/>
    <property type="match status" value="1"/>
</dbReference>
<dbReference type="OrthoDB" id="5294764at2"/>
<dbReference type="PANTHER" id="PTHR34290:SF2">
    <property type="entry name" value="OS04G0668800 PROTEIN"/>
    <property type="match status" value="1"/>
</dbReference>
<keyword evidence="2" id="KW-1185">Reference proteome</keyword>
<organism evidence="1 2">
    <name type="scientific">Marinobacterium halophilum</name>
    <dbReference type="NCBI Taxonomy" id="267374"/>
    <lineage>
        <taxon>Bacteria</taxon>
        <taxon>Pseudomonadati</taxon>
        <taxon>Pseudomonadota</taxon>
        <taxon>Gammaproteobacteria</taxon>
        <taxon>Oceanospirillales</taxon>
        <taxon>Oceanospirillaceae</taxon>
        <taxon>Marinobacterium</taxon>
    </lineage>
</organism>
<evidence type="ECO:0000313" key="2">
    <source>
        <dbReference type="Proteomes" id="UP000242133"/>
    </source>
</evidence>
<dbReference type="RefSeq" id="WP_106592986.1">
    <property type="nucleotide sequence ID" value="NZ_PYGI01000024.1"/>
</dbReference>
<accession>A0A2P8ENA5</accession>
<dbReference type="PANTHER" id="PTHR34290">
    <property type="entry name" value="SI:CH73-390P7.2"/>
    <property type="match status" value="1"/>
</dbReference>
<dbReference type="GO" id="GO:0015035">
    <property type="term" value="F:protein-disulfide reductase activity"/>
    <property type="evidence" value="ECO:0007669"/>
    <property type="project" value="InterPro"/>
</dbReference>
<gene>
    <name evidence="1" type="ORF">CLV44_12434</name>
</gene>
<reference evidence="1 2" key="1">
    <citation type="submission" date="2018-03" db="EMBL/GenBank/DDBJ databases">
        <title>Genomic Encyclopedia of Archaeal and Bacterial Type Strains, Phase II (KMG-II): from individual species to whole genera.</title>
        <authorList>
            <person name="Goeker M."/>
        </authorList>
    </citation>
    <scope>NUCLEOTIDE SEQUENCE [LARGE SCALE GENOMIC DNA]</scope>
    <source>
        <strain evidence="1 2">DSM 17586</strain>
    </source>
</reference>
<dbReference type="InterPro" id="IPR007263">
    <property type="entry name" value="DCC1-like"/>
</dbReference>
<dbReference type="InterPro" id="IPR044691">
    <property type="entry name" value="DCC1_Trx"/>
</dbReference>
<evidence type="ECO:0000313" key="1">
    <source>
        <dbReference type="EMBL" id="PSL10954.1"/>
    </source>
</evidence>
<dbReference type="EMBL" id="PYGI01000024">
    <property type="protein sequence ID" value="PSL10954.1"/>
    <property type="molecule type" value="Genomic_DNA"/>
</dbReference>
<comment type="caution">
    <text evidence="1">The sequence shown here is derived from an EMBL/GenBank/DDBJ whole genome shotgun (WGS) entry which is preliminary data.</text>
</comment>
<proteinExistence type="predicted"/>
<protein>
    <submittedName>
        <fullName evidence="1">Putative DCC family thiol-disulfide oxidoreductase YuxK</fullName>
    </submittedName>
</protein>